<feature type="domain" description="AMP-binding enzyme C-terminal" evidence="3">
    <location>
        <begin position="477"/>
        <end position="586"/>
    </location>
</feature>
<evidence type="ECO:0000313" key="4">
    <source>
        <dbReference type="EMBL" id="CAB4766803.1"/>
    </source>
</evidence>
<dbReference type="PANTHER" id="PTHR22754:SF32">
    <property type="entry name" value="DISCO-INTERACTING PROTEIN 2"/>
    <property type="match status" value="1"/>
</dbReference>
<protein>
    <submittedName>
        <fullName evidence="5">Unannotated protein</fullName>
    </submittedName>
</protein>
<dbReference type="EMBL" id="CAFBQJ010000118">
    <property type="protein sequence ID" value="CAB5049704.1"/>
    <property type="molecule type" value="Genomic_DNA"/>
</dbReference>
<dbReference type="InterPro" id="IPR025110">
    <property type="entry name" value="AMP-bd_C"/>
</dbReference>
<evidence type="ECO:0000313" key="6">
    <source>
        <dbReference type="EMBL" id="CAB5049704.1"/>
    </source>
</evidence>
<feature type="region of interest" description="Disordered" evidence="1">
    <location>
        <begin position="1"/>
        <end position="23"/>
    </location>
</feature>
<dbReference type="InterPro" id="IPR000873">
    <property type="entry name" value="AMP-dep_synth/lig_dom"/>
</dbReference>
<dbReference type="AlphaFoldDB" id="A0A6J7LWS7"/>
<dbReference type="InterPro" id="IPR045851">
    <property type="entry name" value="AMP-bd_C_sf"/>
</dbReference>
<dbReference type="InterPro" id="IPR042099">
    <property type="entry name" value="ANL_N_sf"/>
</dbReference>
<evidence type="ECO:0000313" key="5">
    <source>
        <dbReference type="EMBL" id="CAB4972996.1"/>
    </source>
</evidence>
<evidence type="ECO:0000259" key="2">
    <source>
        <dbReference type="Pfam" id="PF00501"/>
    </source>
</evidence>
<dbReference type="GO" id="GO:0005886">
    <property type="term" value="C:plasma membrane"/>
    <property type="evidence" value="ECO:0007669"/>
    <property type="project" value="TreeGrafter"/>
</dbReference>
<dbReference type="GO" id="GO:0006633">
    <property type="term" value="P:fatty acid biosynthetic process"/>
    <property type="evidence" value="ECO:0007669"/>
    <property type="project" value="TreeGrafter"/>
</dbReference>
<dbReference type="Pfam" id="PF00501">
    <property type="entry name" value="AMP-binding"/>
    <property type="match status" value="1"/>
</dbReference>
<gene>
    <name evidence="4" type="ORF">UFOPK2921_00017</name>
    <name evidence="5" type="ORF">UFOPK3889_00737</name>
    <name evidence="6" type="ORF">UFOPK4275_00737</name>
</gene>
<accession>A0A6J7LWS7</accession>
<proteinExistence type="predicted"/>
<reference evidence="5" key="1">
    <citation type="submission" date="2020-05" db="EMBL/GenBank/DDBJ databases">
        <authorList>
            <person name="Chiriac C."/>
            <person name="Salcher M."/>
            <person name="Ghai R."/>
            <person name="Kavagutti S V."/>
        </authorList>
    </citation>
    <scope>NUCLEOTIDE SEQUENCE</scope>
</reference>
<dbReference type="Gene3D" id="3.30.300.30">
    <property type="match status" value="1"/>
</dbReference>
<sequence>MSTSHDLPSSFADPRQARQSAIKRSLPQGSVIERLEQSADAPTGVRFVGQSIAPTTGPAFISWREIHDDARAVGAALQALGLIPGDHVAILGPTSRELMTIVRGCWMAGIASMVLPLPMRMASLDAFVDSTRSRIRHGEAKLVLIDDQLADFYQTIPGDPPTLPMGAVMPGKGKPNGDRLEIPDHDPERLVILQYTSGSTAEPKGVMIPDRVLTANIDASCAAAELDANEVMVSWLPLYHDMGLVGFLALPMMNGVHLVQAAPQDFMAHPGHWMEWISDWKGTATAGPNFAWVLATRALKRMSGLDLSSLTLALSGAEPVDPEAVEAFVRAAEPFGLSAGSIFPAFGMAEVAIGGAFPPRYRGLVCDTVDRIAMERDRIAVPVVVDESHQDDVTVRRLPLLGHAVPGLEMKIVDPMTRETLPERVVGELFLRGTSVTPGYYKRPEATASMFHEGWLCTGDLAYLLNGELVICGRLKDVIIVGGRNVFPEDIERAVGELDGVRAGNVIAFGVDGYKGKETVIVVAEVKAEDLTAVRRAIHHSALEVSGLPPRDIMLVRPGTLPKTSSGKLQRAKCRESYLAGELELLSE</sequence>
<dbReference type="PANTHER" id="PTHR22754">
    <property type="entry name" value="DISCO-INTERACTING PROTEIN 2 DIP2 -RELATED"/>
    <property type="match status" value="1"/>
</dbReference>
<dbReference type="EMBL" id="CAEZZV010000001">
    <property type="protein sequence ID" value="CAB4766803.1"/>
    <property type="molecule type" value="Genomic_DNA"/>
</dbReference>
<evidence type="ECO:0000259" key="3">
    <source>
        <dbReference type="Pfam" id="PF23024"/>
    </source>
</evidence>
<name>A0A6J7LWS7_9ZZZZ</name>
<evidence type="ECO:0000256" key="1">
    <source>
        <dbReference type="SAM" id="MobiDB-lite"/>
    </source>
</evidence>
<dbReference type="GO" id="GO:0070566">
    <property type="term" value="F:adenylyltransferase activity"/>
    <property type="evidence" value="ECO:0007669"/>
    <property type="project" value="TreeGrafter"/>
</dbReference>
<dbReference type="Gene3D" id="3.40.50.12780">
    <property type="entry name" value="N-terminal domain of ligase-like"/>
    <property type="match status" value="1"/>
</dbReference>
<organism evidence="5">
    <name type="scientific">freshwater metagenome</name>
    <dbReference type="NCBI Taxonomy" id="449393"/>
    <lineage>
        <taxon>unclassified sequences</taxon>
        <taxon>metagenomes</taxon>
        <taxon>ecological metagenomes</taxon>
    </lineage>
</organism>
<dbReference type="Pfam" id="PF23024">
    <property type="entry name" value="AMP-dom_DIP2-like"/>
    <property type="match status" value="1"/>
</dbReference>
<feature type="domain" description="AMP-dependent synthetase/ligase" evidence="2">
    <location>
        <begin position="58"/>
        <end position="441"/>
    </location>
</feature>
<dbReference type="SUPFAM" id="SSF56801">
    <property type="entry name" value="Acetyl-CoA synthetase-like"/>
    <property type="match status" value="1"/>
</dbReference>
<dbReference type="EMBL" id="CAFBNZ010000132">
    <property type="protein sequence ID" value="CAB4972996.1"/>
    <property type="molecule type" value="Genomic_DNA"/>
</dbReference>